<keyword evidence="1" id="KW-0472">Membrane</keyword>
<dbReference type="RefSeq" id="WP_080806960.1">
    <property type="nucleotide sequence ID" value="NZ_CP021983.2"/>
</dbReference>
<keyword evidence="3" id="KW-1185">Reference proteome</keyword>
<reference evidence="2 3" key="1">
    <citation type="journal article" date="2016" name="Biochim. Biophys. Acta">
        <title>Characterization of red-shifted phycobilisomes isolated from the chlorophyll f-containing cyanobacterium Halomicronema hongdechloris.</title>
        <authorList>
            <person name="Li Y."/>
            <person name="Lin Y."/>
            <person name="Garvey C.J."/>
            <person name="Birch D."/>
            <person name="Corkery R.W."/>
            <person name="Loughlin P.C."/>
            <person name="Scheer H."/>
            <person name="Willows R.D."/>
            <person name="Chen M."/>
        </authorList>
    </citation>
    <scope>NUCLEOTIDE SEQUENCE [LARGE SCALE GENOMIC DNA]</scope>
    <source>
        <strain evidence="2 3">C2206</strain>
    </source>
</reference>
<keyword evidence="1" id="KW-1133">Transmembrane helix</keyword>
<dbReference type="KEGG" id="hhg:XM38_038200"/>
<dbReference type="AlphaFoldDB" id="A0A1Z3HRB6"/>
<feature type="transmembrane region" description="Helical" evidence="1">
    <location>
        <begin position="43"/>
        <end position="60"/>
    </location>
</feature>
<proteinExistence type="predicted"/>
<accession>A0A1Z3HRB6</accession>
<sequence>MALGYGWLALGLRLGTATAWTGALTLGTAVLALEVGRQQGWRWLQWLALAGLSLGWYELILYQMLQADSGELGDALVVLAAVAVVIMAIYYRQRPLS</sequence>
<protein>
    <submittedName>
        <fullName evidence="2">Uncharacterized protein</fullName>
    </submittedName>
</protein>
<keyword evidence="1" id="KW-0812">Transmembrane</keyword>
<dbReference type="STRING" id="1641165.XM38_06840"/>
<evidence type="ECO:0000256" key="1">
    <source>
        <dbReference type="SAM" id="Phobius"/>
    </source>
</evidence>
<evidence type="ECO:0000313" key="2">
    <source>
        <dbReference type="EMBL" id="ASC72860.1"/>
    </source>
</evidence>
<name>A0A1Z3HRB6_9CYAN</name>
<dbReference type="Proteomes" id="UP000191901">
    <property type="component" value="Chromosome"/>
</dbReference>
<gene>
    <name evidence="2" type="ORF">XM38_038200</name>
</gene>
<organism evidence="2 3">
    <name type="scientific">Halomicronema hongdechloris C2206</name>
    <dbReference type="NCBI Taxonomy" id="1641165"/>
    <lineage>
        <taxon>Bacteria</taxon>
        <taxon>Bacillati</taxon>
        <taxon>Cyanobacteriota</taxon>
        <taxon>Cyanophyceae</taxon>
        <taxon>Nodosilineales</taxon>
        <taxon>Nodosilineaceae</taxon>
        <taxon>Halomicronema</taxon>
    </lineage>
</organism>
<dbReference type="EMBL" id="CP021983">
    <property type="protein sequence ID" value="ASC72860.1"/>
    <property type="molecule type" value="Genomic_DNA"/>
</dbReference>
<feature type="transmembrane region" description="Helical" evidence="1">
    <location>
        <begin position="72"/>
        <end position="91"/>
    </location>
</feature>
<evidence type="ECO:0000313" key="3">
    <source>
        <dbReference type="Proteomes" id="UP000191901"/>
    </source>
</evidence>